<keyword evidence="5" id="KW-0653">Protein transport</keyword>
<dbReference type="Proteomes" id="UP001165122">
    <property type="component" value="Unassembled WGS sequence"/>
</dbReference>
<keyword evidence="4 10" id="KW-0812">Transmembrane</keyword>
<reference evidence="13" key="1">
    <citation type="journal article" date="2023" name="Commun. Biol.">
        <title>Genome analysis of Parmales, the sister group of diatoms, reveals the evolutionary specialization of diatoms from phago-mixotrophs to photoautotrophs.</title>
        <authorList>
            <person name="Ban H."/>
            <person name="Sato S."/>
            <person name="Yoshikawa S."/>
            <person name="Yamada K."/>
            <person name="Nakamura Y."/>
            <person name="Ichinomiya M."/>
            <person name="Sato N."/>
            <person name="Blanc-Mathieu R."/>
            <person name="Endo H."/>
            <person name="Kuwata A."/>
            <person name="Ogata H."/>
        </authorList>
    </citation>
    <scope>NUCLEOTIDE SEQUENCE [LARGE SCALE GENOMIC DNA]</scope>
    <source>
        <strain evidence="13">NIES 3700</strain>
    </source>
</reference>
<protein>
    <recommendedName>
        <fullName evidence="11">t-SNARE coiled-coil homology domain-containing protein</fullName>
    </recommendedName>
</protein>
<keyword evidence="6 10" id="KW-1133">Transmembrane helix</keyword>
<proteinExistence type="inferred from homology"/>
<evidence type="ECO:0000256" key="7">
    <source>
        <dbReference type="ARBA" id="ARBA00023054"/>
    </source>
</evidence>
<comment type="similarity">
    <text evidence="2">Belongs to the syntaxin family.</text>
</comment>
<dbReference type="GO" id="GO:0006890">
    <property type="term" value="P:retrograde vesicle-mediated transport, Golgi to endoplasmic reticulum"/>
    <property type="evidence" value="ECO:0007669"/>
    <property type="project" value="TreeGrafter"/>
</dbReference>
<feature type="compositionally biased region" description="Polar residues" evidence="9">
    <location>
        <begin position="213"/>
        <end position="225"/>
    </location>
</feature>
<dbReference type="EMBL" id="BRXW01000409">
    <property type="protein sequence ID" value="GMH51751.1"/>
    <property type="molecule type" value="Genomic_DNA"/>
</dbReference>
<evidence type="ECO:0000256" key="3">
    <source>
        <dbReference type="ARBA" id="ARBA00022448"/>
    </source>
</evidence>
<dbReference type="GO" id="GO:0005783">
    <property type="term" value="C:endoplasmic reticulum"/>
    <property type="evidence" value="ECO:0007669"/>
    <property type="project" value="TreeGrafter"/>
</dbReference>
<dbReference type="SUPFAM" id="SSF58038">
    <property type="entry name" value="SNARE fusion complex"/>
    <property type="match status" value="1"/>
</dbReference>
<dbReference type="PANTHER" id="PTHR15959:SF0">
    <property type="entry name" value="SYNTAXIN-18"/>
    <property type="match status" value="1"/>
</dbReference>
<evidence type="ECO:0000256" key="9">
    <source>
        <dbReference type="SAM" id="MobiDB-lite"/>
    </source>
</evidence>
<evidence type="ECO:0000256" key="4">
    <source>
        <dbReference type="ARBA" id="ARBA00022692"/>
    </source>
</evidence>
<dbReference type="PANTHER" id="PTHR15959">
    <property type="entry name" value="SYNTAXIN-18"/>
    <property type="match status" value="1"/>
</dbReference>
<evidence type="ECO:0000259" key="11">
    <source>
        <dbReference type="PROSITE" id="PS50192"/>
    </source>
</evidence>
<evidence type="ECO:0000256" key="2">
    <source>
        <dbReference type="ARBA" id="ARBA00009063"/>
    </source>
</evidence>
<comment type="caution">
    <text evidence="12">The sequence shown here is derived from an EMBL/GenBank/DDBJ whole genome shotgun (WGS) entry which is preliminary data.</text>
</comment>
<feature type="region of interest" description="Disordered" evidence="9">
    <location>
        <begin position="198"/>
        <end position="245"/>
    </location>
</feature>
<keyword evidence="8 10" id="KW-0472">Membrane</keyword>
<evidence type="ECO:0000313" key="12">
    <source>
        <dbReference type="EMBL" id="GMH51751.1"/>
    </source>
</evidence>
<evidence type="ECO:0000313" key="13">
    <source>
        <dbReference type="Proteomes" id="UP001165122"/>
    </source>
</evidence>
<evidence type="ECO:0000256" key="5">
    <source>
        <dbReference type="ARBA" id="ARBA00022927"/>
    </source>
</evidence>
<comment type="subcellular location">
    <subcellularLocation>
        <location evidence="1">Membrane</location>
        <topology evidence="1">Single-pass type IV membrane protein</topology>
    </subcellularLocation>
</comment>
<keyword evidence="3" id="KW-0813">Transport</keyword>
<evidence type="ECO:0000256" key="10">
    <source>
        <dbReference type="SAM" id="Phobius"/>
    </source>
</evidence>
<dbReference type="OrthoDB" id="342981at2759"/>
<evidence type="ECO:0000256" key="6">
    <source>
        <dbReference type="ARBA" id="ARBA00022989"/>
    </source>
</evidence>
<dbReference type="AlphaFoldDB" id="A0A9W6ZGC7"/>
<keyword evidence="7" id="KW-0175">Coiled coil</keyword>
<dbReference type="InterPro" id="IPR000727">
    <property type="entry name" value="T_SNARE_dom"/>
</dbReference>
<feature type="domain" description="T-SNARE coiled-coil homology" evidence="11">
    <location>
        <begin position="256"/>
        <end position="318"/>
    </location>
</feature>
<keyword evidence="13" id="KW-1185">Reference proteome</keyword>
<gene>
    <name evidence="12" type="ORF">TrLO_g986</name>
</gene>
<dbReference type="GO" id="GO:0015031">
    <property type="term" value="P:protein transport"/>
    <property type="evidence" value="ECO:0007669"/>
    <property type="project" value="UniProtKB-KW"/>
</dbReference>
<dbReference type="GO" id="GO:0031201">
    <property type="term" value="C:SNARE complex"/>
    <property type="evidence" value="ECO:0007669"/>
    <property type="project" value="TreeGrafter"/>
</dbReference>
<accession>A0A9W6ZGC7</accession>
<evidence type="ECO:0000256" key="8">
    <source>
        <dbReference type="ARBA" id="ARBA00023136"/>
    </source>
</evidence>
<feature type="compositionally biased region" description="Low complexity" evidence="9">
    <location>
        <begin position="226"/>
        <end position="236"/>
    </location>
</feature>
<organism evidence="12 13">
    <name type="scientific">Triparma laevis f. longispina</name>
    <dbReference type="NCBI Taxonomy" id="1714387"/>
    <lineage>
        <taxon>Eukaryota</taxon>
        <taxon>Sar</taxon>
        <taxon>Stramenopiles</taxon>
        <taxon>Ochrophyta</taxon>
        <taxon>Bolidophyceae</taxon>
        <taxon>Parmales</taxon>
        <taxon>Triparmaceae</taxon>
        <taxon>Triparma</taxon>
    </lineage>
</organism>
<sequence length="348" mass="38413">MIDRLPELLALNPQSSRQAAYASSLQTQSQCPLDTFPLLHTSPTTNLPTKTISRSSYFTLTSQISSSITSTYLHSLSSPTSTTSSQFMTFISSTLNLISQLKPEQSSDELGEIERNIKSMLMEQIKGVSEIYNGRTQNQKRDFEEERVRGVELLGVEELSGEEVRELEEFEEFLHGGGTEDLLEFGNGRVDDENYDVDAEQTQQRSNPNPNPMSTNTKRTPNQQPSITSISTSHTATNDDNNDAPASLALEGSLLLSNLQSTLDAAESLETQMSTITQLLTSFTDIVSTQSEQIQGIEKDAKTAVESVGKGEKELEKAKERGEKSSYWMAMVVAGFGVILLFYNQLVP</sequence>
<dbReference type="PROSITE" id="PS50192">
    <property type="entry name" value="T_SNARE"/>
    <property type="match status" value="1"/>
</dbReference>
<dbReference type="Gene3D" id="1.20.5.110">
    <property type="match status" value="1"/>
</dbReference>
<evidence type="ECO:0000256" key="1">
    <source>
        <dbReference type="ARBA" id="ARBA00004211"/>
    </source>
</evidence>
<name>A0A9W6ZGC7_9STRA</name>
<feature type="transmembrane region" description="Helical" evidence="10">
    <location>
        <begin position="327"/>
        <end position="346"/>
    </location>
</feature>